<dbReference type="GO" id="GO:0005778">
    <property type="term" value="C:peroxisomal membrane"/>
    <property type="evidence" value="ECO:0007669"/>
    <property type="project" value="UniProtKB-SubCell"/>
</dbReference>
<gene>
    <name evidence="6" type="ORF">PgNI_08669</name>
</gene>
<accession>A0A6P8AVH2</accession>
<keyword evidence="5" id="KW-1185">Reference proteome</keyword>
<evidence type="ECO:0000256" key="2">
    <source>
        <dbReference type="ARBA" id="ARBA00023136"/>
    </source>
</evidence>
<proteinExistence type="predicted"/>
<protein>
    <submittedName>
        <fullName evidence="6">Uncharacterized protein</fullName>
    </submittedName>
</protein>
<dbReference type="KEGG" id="pgri:PgNI_08669"/>
<evidence type="ECO:0000313" key="6">
    <source>
        <dbReference type="RefSeq" id="XP_030978890.1"/>
    </source>
</evidence>
<dbReference type="PANTHER" id="PTHR12652:SF23">
    <property type="entry name" value="MICROBODY (PEROXISOME) PROLIFERATION PROTEIN PEROXIN 11B (EUROFUNG)"/>
    <property type="match status" value="1"/>
</dbReference>
<evidence type="ECO:0000256" key="3">
    <source>
        <dbReference type="ARBA" id="ARBA00023140"/>
    </source>
</evidence>
<dbReference type="Pfam" id="PF05648">
    <property type="entry name" value="PEX11"/>
    <property type="match status" value="1"/>
</dbReference>
<dbReference type="GO" id="GO:0016559">
    <property type="term" value="P:peroxisome fission"/>
    <property type="evidence" value="ECO:0007669"/>
    <property type="project" value="InterPro"/>
</dbReference>
<dbReference type="InterPro" id="IPR008733">
    <property type="entry name" value="PEX11"/>
</dbReference>
<reference evidence="5 6" key="1">
    <citation type="journal article" date="2019" name="Mol. Biol. Evol.">
        <title>Blast fungal genomes show frequent chromosomal changes, gene gains and losses, and effector gene turnover.</title>
        <authorList>
            <person name="Gomez Luciano L.B."/>
            <person name="Jason Tsai I."/>
            <person name="Chuma I."/>
            <person name="Tosa Y."/>
            <person name="Chen Y.H."/>
            <person name="Li J.Y."/>
            <person name="Li M.Y."/>
            <person name="Jade Lu M.Y."/>
            <person name="Nakayashiki H."/>
            <person name="Li W.H."/>
        </authorList>
    </citation>
    <scope>NUCLEOTIDE SEQUENCE [LARGE SCALE GENOMIC DNA]</scope>
    <source>
        <strain evidence="5 6">NI907</strain>
    </source>
</reference>
<evidence type="ECO:0000313" key="5">
    <source>
        <dbReference type="Proteomes" id="UP000515153"/>
    </source>
</evidence>
<keyword evidence="1" id="KW-0962">Peroxisome biogenesis</keyword>
<reference evidence="6" key="3">
    <citation type="submission" date="2025-08" db="UniProtKB">
        <authorList>
            <consortium name="RefSeq"/>
        </authorList>
    </citation>
    <scope>IDENTIFICATION</scope>
    <source>
        <strain evidence="6">NI907</strain>
    </source>
</reference>
<dbReference type="GeneID" id="41963572"/>
<dbReference type="PANTHER" id="PTHR12652">
    <property type="entry name" value="PEROXISOMAL BIOGENESIS FACTOR 11"/>
    <property type="match status" value="1"/>
</dbReference>
<reference evidence="6" key="2">
    <citation type="submission" date="2019-10" db="EMBL/GenBank/DDBJ databases">
        <authorList>
            <consortium name="NCBI Genome Project"/>
        </authorList>
    </citation>
    <scope>NUCLEOTIDE SEQUENCE</scope>
    <source>
        <strain evidence="6">NI907</strain>
    </source>
</reference>
<sequence>MQQFIRFSSDQLGLERILRLFQSITQILLGVPLLAITATDWINSLPSTVEFFSSLAASEKPIVAAGPLKVADTLLLLGDLKGKLALARRTVRLFWFLGSFQAAQQLYSNGGGLDVWLDVASRSFNGMYLILETVTMPDVVGTPHLRLFGPALSATLNLEAQRFWLLALICASASSCLKLLATYGQAAVPETGDGFGAKVGEKKKKGGAAEDKAKKEAAGVALAKQRSAKRRALLRKLTADILDMAAPGVVVGWMDVDAGMVGMAMFVTTLLTGYDVWKKFA</sequence>
<keyword evidence="2" id="KW-0472">Membrane</keyword>
<dbReference type="RefSeq" id="XP_030978890.1">
    <property type="nucleotide sequence ID" value="XM_031128664.1"/>
</dbReference>
<evidence type="ECO:0000256" key="4">
    <source>
        <dbReference type="ARBA" id="ARBA00046271"/>
    </source>
</evidence>
<comment type="subcellular location">
    <subcellularLocation>
        <location evidence="4">Peroxisome membrane</location>
    </subcellularLocation>
</comment>
<dbReference type="AlphaFoldDB" id="A0A6P8AVH2"/>
<name>A0A6P8AVH2_PYRGI</name>
<dbReference type="Proteomes" id="UP000515153">
    <property type="component" value="Chromosome V"/>
</dbReference>
<organism evidence="5 6">
    <name type="scientific">Pyricularia grisea</name>
    <name type="common">Crabgrass-specific blast fungus</name>
    <name type="synonym">Magnaporthe grisea</name>
    <dbReference type="NCBI Taxonomy" id="148305"/>
    <lineage>
        <taxon>Eukaryota</taxon>
        <taxon>Fungi</taxon>
        <taxon>Dikarya</taxon>
        <taxon>Ascomycota</taxon>
        <taxon>Pezizomycotina</taxon>
        <taxon>Sordariomycetes</taxon>
        <taxon>Sordariomycetidae</taxon>
        <taxon>Magnaporthales</taxon>
        <taxon>Pyriculariaceae</taxon>
        <taxon>Pyricularia</taxon>
    </lineage>
</organism>
<keyword evidence="3" id="KW-0576">Peroxisome</keyword>
<evidence type="ECO:0000256" key="1">
    <source>
        <dbReference type="ARBA" id="ARBA00022593"/>
    </source>
</evidence>